<gene>
    <name evidence="1" type="ORF">CTOB1V02_LOCUS9717</name>
</gene>
<accession>A0A7R8WNJ4</accession>
<dbReference type="EMBL" id="OB663971">
    <property type="protein sequence ID" value="CAD7231874.1"/>
    <property type="molecule type" value="Genomic_DNA"/>
</dbReference>
<evidence type="ECO:0000313" key="1">
    <source>
        <dbReference type="EMBL" id="CAD7231874.1"/>
    </source>
</evidence>
<name>A0A7R8WNJ4_9CRUS</name>
<protein>
    <submittedName>
        <fullName evidence="1">Uncharacterized protein</fullName>
    </submittedName>
</protein>
<organism evidence="1">
    <name type="scientific">Cyprideis torosa</name>
    <dbReference type="NCBI Taxonomy" id="163714"/>
    <lineage>
        <taxon>Eukaryota</taxon>
        <taxon>Metazoa</taxon>
        <taxon>Ecdysozoa</taxon>
        <taxon>Arthropoda</taxon>
        <taxon>Crustacea</taxon>
        <taxon>Oligostraca</taxon>
        <taxon>Ostracoda</taxon>
        <taxon>Podocopa</taxon>
        <taxon>Podocopida</taxon>
        <taxon>Cytherocopina</taxon>
        <taxon>Cytheroidea</taxon>
        <taxon>Cytherideidae</taxon>
        <taxon>Cyprideis</taxon>
    </lineage>
</organism>
<dbReference type="AlphaFoldDB" id="A0A7R8WNJ4"/>
<sequence>MKQFPLLAFLAVLTIASSKLIQSFGHLLFRRDNYEVVLQTRTHLETRDKAGSIIGLVCLCILFLVVLSGVILAIAFLIAIIFDLRWFDPILIRLGMKRAEGGNTEIVMGNAIRSALQTVPSQEHRTRNYQWNIETR</sequence>
<reference evidence="1" key="1">
    <citation type="submission" date="2020-11" db="EMBL/GenBank/DDBJ databases">
        <authorList>
            <person name="Tran Van P."/>
        </authorList>
    </citation>
    <scope>NUCLEOTIDE SEQUENCE</scope>
</reference>
<proteinExistence type="predicted"/>